<accession>A0A9J5W0V4</accession>
<dbReference type="Proteomes" id="UP000824120">
    <property type="component" value="Unassembled WGS sequence"/>
</dbReference>
<organism evidence="2 3">
    <name type="scientific">Solanum commersonii</name>
    <name type="common">Commerson's wild potato</name>
    <name type="synonym">Commerson's nightshade</name>
    <dbReference type="NCBI Taxonomy" id="4109"/>
    <lineage>
        <taxon>Eukaryota</taxon>
        <taxon>Viridiplantae</taxon>
        <taxon>Streptophyta</taxon>
        <taxon>Embryophyta</taxon>
        <taxon>Tracheophyta</taxon>
        <taxon>Spermatophyta</taxon>
        <taxon>Magnoliopsida</taxon>
        <taxon>eudicotyledons</taxon>
        <taxon>Gunneridae</taxon>
        <taxon>Pentapetalae</taxon>
        <taxon>asterids</taxon>
        <taxon>lamiids</taxon>
        <taxon>Solanales</taxon>
        <taxon>Solanaceae</taxon>
        <taxon>Solanoideae</taxon>
        <taxon>Solaneae</taxon>
        <taxon>Solanum</taxon>
    </lineage>
</organism>
<name>A0A9J5W0V4_SOLCO</name>
<evidence type="ECO:0000313" key="3">
    <source>
        <dbReference type="Proteomes" id="UP000824120"/>
    </source>
</evidence>
<evidence type="ECO:0000256" key="1">
    <source>
        <dbReference type="SAM" id="MobiDB-lite"/>
    </source>
</evidence>
<gene>
    <name evidence="2" type="ORF">H5410_064044</name>
</gene>
<reference evidence="2" key="1">
    <citation type="submission" date="2020-09" db="EMBL/GenBank/DDBJ databases">
        <title>De no assembly of potato wild relative species, Solanum commersonii.</title>
        <authorList>
            <person name="Cho K."/>
        </authorList>
    </citation>
    <scope>NUCLEOTIDE SEQUENCE</scope>
    <source>
        <strain evidence="2">LZ3.2</strain>
        <tissue evidence="2">Leaf</tissue>
    </source>
</reference>
<proteinExistence type="predicted"/>
<keyword evidence="3" id="KW-1185">Reference proteome</keyword>
<feature type="region of interest" description="Disordered" evidence="1">
    <location>
        <begin position="30"/>
        <end position="68"/>
    </location>
</feature>
<dbReference type="EMBL" id="JACXVP010000019">
    <property type="protein sequence ID" value="KAG5569000.1"/>
    <property type="molecule type" value="Genomic_DNA"/>
</dbReference>
<sequence>MIGRADIEGSKSNAAMNAWHATSRLSLCSESAVRRPKAPGEPLPVLSPARARTAASPLEQLESSPPTV</sequence>
<dbReference type="OrthoDB" id="1642753at2759"/>
<evidence type="ECO:0000313" key="2">
    <source>
        <dbReference type="EMBL" id="KAG5569000.1"/>
    </source>
</evidence>
<protein>
    <submittedName>
        <fullName evidence="2">Uncharacterized protein</fullName>
    </submittedName>
</protein>
<comment type="caution">
    <text evidence="2">The sequence shown here is derived from an EMBL/GenBank/DDBJ whole genome shotgun (WGS) entry which is preliminary data.</text>
</comment>
<dbReference type="AlphaFoldDB" id="A0A9J5W0V4"/>